<dbReference type="GO" id="GO:0005789">
    <property type="term" value="C:endoplasmic reticulum membrane"/>
    <property type="evidence" value="ECO:0007669"/>
    <property type="project" value="TreeGrafter"/>
</dbReference>
<comment type="subcellular location">
    <subcellularLocation>
        <location evidence="1">Membrane</location>
        <topology evidence="1">Multi-pass membrane protein</topology>
    </subcellularLocation>
</comment>
<reference evidence="17" key="1">
    <citation type="journal article" date="2013" name="Nature">
        <title>Pan genome of the phytoplankton Emiliania underpins its global distribution.</title>
        <authorList>
            <person name="Read B.A."/>
            <person name="Kegel J."/>
            <person name="Klute M.J."/>
            <person name="Kuo A."/>
            <person name="Lefebvre S.C."/>
            <person name="Maumus F."/>
            <person name="Mayer C."/>
            <person name="Miller J."/>
            <person name="Monier A."/>
            <person name="Salamov A."/>
            <person name="Young J."/>
            <person name="Aguilar M."/>
            <person name="Claverie J.M."/>
            <person name="Frickenhaus S."/>
            <person name="Gonzalez K."/>
            <person name="Herman E.K."/>
            <person name="Lin Y.C."/>
            <person name="Napier J."/>
            <person name="Ogata H."/>
            <person name="Sarno A.F."/>
            <person name="Shmutz J."/>
            <person name="Schroeder D."/>
            <person name="de Vargas C."/>
            <person name="Verret F."/>
            <person name="von Dassow P."/>
            <person name="Valentin K."/>
            <person name="Van de Peer Y."/>
            <person name="Wheeler G."/>
            <person name="Dacks J.B."/>
            <person name="Delwiche C.F."/>
            <person name="Dyhrman S.T."/>
            <person name="Glockner G."/>
            <person name="John U."/>
            <person name="Richards T."/>
            <person name="Worden A.Z."/>
            <person name="Zhang X."/>
            <person name="Grigoriev I.V."/>
            <person name="Allen A.E."/>
            <person name="Bidle K."/>
            <person name="Borodovsky M."/>
            <person name="Bowler C."/>
            <person name="Brownlee C."/>
            <person name="Cock J.M."/>
            <person name="Elias M."/>
            <person name="Gladyshev V.N."/>
            <person name="Groth M."/>
            <person name="Guda C."/>
            <person name="Hadaegh A."/>
            <person name="Iglesias-Rodriguez M.D."/>
            <person name="Jenkins J."/>
            <person name="Jones B.M."/>
            <person name="Lawson T."/>
            <person name="Leese F."/>
            <person name="Lindquist E."/>
            <person name="Lobanov A."/>
            <person name="Lomsadze A."/>
            <person name="Malik S.B."/>
            <person name="Marsh M.E."/>
            <person name="Mackinder L."/>
            <person name="Mock T."/>
            <person name="Mueller-Roeber B."/>
            <person name="Pagarete A."/>
            <person name="Parker M."/>
            <person name="Probert I."/>
            <person name="Quesneville H."/>
            <person name="Raines C."/>
            <person name="Rensing S.A."/>
            <person name="Riano-Pachon D.M."/>
            <person name="Richier S."/>
            <person name="Rokitta S."/>
            <person name="Shiraiwa Y."/>
            <person name="Soanes D.M."/>
            <person name="van der Giezen M."/>
            <person name="Wahlund T.M."/>
            <person name="Williams B."/>
            <person name="Wilson W."/>
            <person name="Wolfe G."/>
            <person name="Wurch L.L."/>
        </authorList>
    </citation>
    <scope>NUCLEOTIDE SEQUENCE</scope>
</reference>
<accession>A0A0D3IAV1</accession>
<protein>
    <recommendedName>
        <fullName evidence="4">very-long-chain (3R)-3-hydroxyacyl-CoA dehydratase</fullName>
        <ecNumber evidence="4">4.2.1.134</ecNumber>
    </recommendedName>
</protein>
<dbReference type="KEGG" id="ehx:EMIHUDRAFT_453108"/>
<dbReference type="UniPathway" id="UPA00094"/>
<dbReference type="Pfam" id="PF04387">
    <property type="entry name" value="PTPLA"/>
    <property type="match status" value="1"/>
</dbReference>
<evidence type="ECO:0000256" key="3">
    <source>
        <dbReference type="ARBA" id="ARBA00007811"/>
    </source>
</evidence>
<dbReference type="eggNOG" id="KOG3187">
    <property type="taxonomic scope" value="Eukaryota"/>
</dbReference>
<reference evidence="16" key="2">
    <citation type="submission" date="2024-10" db="UniProtKB">
        <authorList>
            <consortium name="EnsemblProtists"/>
        </authorList>
    </citation>
    <scope>IDENTIFICATION</scope>
</reference>
<comment type="pathway">
    <text evidence="2">Lipid metabolism; fatty acid biosynthesis.</text>
</comment>
<evidence type="ECO:0000256" key="10">
    <source>
        <dbReference type="ARBA" id="ARBA00023136"/>
    </source>
</evidence>
<keyword evidence="17" id="KW-1185">Reference proteome</keyword>
<dbReference type="InterPro" id="IPR007482">
    <property type="entry name" value="Tyr_Pase-like_PTPLA"/>
</dbReference>
<evidence type="ECO:0000256" key="8">
    <source>
        <dbReference type="ARBA" id="ARBA00022989"/>
    </source>
</evidence>
<evidence type="ECO:0000256" key="7">
    <source>
        <dbReference type="ARBA" id="ARBA00022832"/>
    </source>
</evidence>
<keyword evidence="6 15" id="KW-0812">Transmembrane</keyword>
<evidence type="ECO:0000256" key="2">
    <source>
        <dbReference type="ARBA" id="ARBA00005194"/>
    </source>
</evidence>
<evidence type="ECO:0000256" key="14">
    <source>
        <dbReference type="SAM" id="MobiDB-lite"/>
    </source>
</evidence>
<dbReference type="EC" id="4.2.1.134" evidence="4"/>
<evidence type="ECO:0000256" key="11">
    <source>
        <dbReference type="ARBA" id="ARBA00023160"/>
    </source>
</evidence>
<dbReference type="GO" id="GO:0042761">
    <property type="term" value="P:very long-chain fatty acid biosynthetic process"/>
    <property type="evidence" value="ECO:0007669"/>
    <property type="project" value="TreeGrafter"/>
</dbReference>
<evidence type="ECO:0000313" key="16">
    <source>
        <dbReference type="EnsemblProtists" id="EOD08386"/>
    </source>
</evidence>
<keyword evidence="7" id="KW-0276">Fatty acid metabolism</keyword>
<keyword evidence="10 15" id="KW-0472">Membrane</keyword>
<sequence>MGGAKTAYLIAYNAGCMAGWAYALYLALTALADGGALSSTWATMGTAIILSQSAMALEMVHAATGMVRSPVMTTVMQVLSRLQFLVWIPLAPTSASQWGCGMMAISWALVEVPRYAFYLNNLVGPGGQTGTLYPIFWLRYSLFAILYPTGITGEVLTLLACLADPSFASALGGFAPLLIKAMLVLYVPASPFMYMNMVKNRKGAFKKRFAKPPPPPKAPVGAEFPEDSKGGRSTSEAGKKAFAAAIGGSGVGEAEAAAAKCAGERSWRFGYNKHITKLVRLSCESPAAGLGSAKAGLGWMYENMVYHSPDQTLRGPFGATVDKVTGSFETGAVRGGKRPPPPGYRVPYDAGWHPSRPRPPPTGPSDCLSGKALKAQAAEWAAGGIIEPDAAEALCWLSDHFDKGESLQDVYVVMIGAGSAMGPFPKLMEMGATVVAIDIPGAWGKGGPRPASAVWRRLCDTARGSAGSLVFPLSKPQSQCATDEELYEAAGCDLMKQPGEIANWLCEWQKTLPDSAKATRELHTTTRVAFLCTPTDIHVCTDASDRAARDNYGSGFGSFGLEKLANALSGGKLLIPNFNAPVEAQGGKLIKYVDGLAVAQGPNYALAKRMQHWRAMIEFESGAVVSSSVAPSTATISVLSNKTFAWAYGGMPYFKYEIFKQETTNAVMAALLMHDILNLKGPKNPANRKQFRLSNPIELFSTQAVHGGLWRSPYKADSLGEVSALIYFAGLARPYLLAAGAAAAAAAAFM</sequence>
<proteinExistence type="inferred from homology"/>
<keyword evidence="8 15" id="KW-1133">Transmembrane helix</keyword>
<dbReference type="EnsemblProtists" id="EOD08386">
    <property type="protein sequence ID" value="EOD08386"/>
    <property type="gene ID" value="EMIHUDRAFT_453108"/>
</dbReference>
<dbReference type="GeneID" id="17254579"/>
<dbReference type="RefSeq" id="XP_005760815.1">
    <property type="nucleotide sequence ID" value="XM_005760758.1"/>
</dbReference>
<evidence type="ECO:0000256" key="15">
    <source>
        <dbReference type="SAM" id="Phobius"/>
    </source>
</evidence>
<feature type="transmembrane region" description="Helical" evidence="15">
    <location>
        <begin position="40"/>
        <end position="63"/>
    </location>
</feature>
<feature type="transmembrane region" description="Helical" evidence="15">
    <location>
        <begin position="7"/>
        <end position="28"/>
    </location>
</feature>
<comment type="similarity">
    <text evidence="3">Belongs to the very long-chain fatty acids dehydratase HACD family.</text>
</comment>
<name>A0A0D3IAV1_EMIH1</name>
<feature type="transmembrane region" description="Helical" evidence="15">
    <location>
        <begin position="84"/>
        <end position="110"/>
    </location>
</feature>
<dbReference type="GO" id="GO:0102158">
    <property type="term" value="F:very-long-chain (3R)-3-hydroxyacyl-CoA dehydratase activity"/>
    <property type="evidence" value="ECO:0007669"/>
    <property type="project" value="UniProtKB-EC"/>
</dbReference>
<keyword evidence="11" id="KW-0275">Fatty acid biosynthesis</keyword>
<evidence type="ECO:0000256" key="9">
    <source>
        <dbReference type="ARBA" id="ARBA00023098"/>
    </source>
</evidence>
<keyword evidence="5" id="KW-0444">Lipid biosynthesis</keyword>
<dbReference type="PANTHER" id="PTHR11035">
    <property type="entry name" value="VERY-LONG-CHAIN (3R)-3-HYDROXYACYL-COA DEHYDRATASE"/>
    <property type="match status" value="1"/>
</dbReference>
<organism evidence="16 17">
    <name type="scientific">Emiliania huxleyi (strain CCMP1516)</name>
    <dbReference type="NCBI Taxonomy" id="280463"/>
    <lineage>
        <taxon>Eukaryota</taxon>
        <taxon>Haptista</taxon>
        <taxon>Haptophyta</taxon>
        <taxon>Prymnesiophyceae</taxon>
        <taxon>Isochrysidales</taxon>
        <taxon>Noelaerhabdaceae</taxon>
        <taxon>Emiliania</taxon>
    </lineage>
</organism>
<evidence type="ECO:0000256" key="12">
    <source>
        <dbReference type="ARBA" id="ARBA00023239"/>
    </source>
</evidence>
<evidence type="ECO:0000313" key="17">
    <source>
        <dbReference type="Proteomes" id="UP000013827"/>
    </source>
</evidence>
<comment type="catalytic activity">
    <reaction evidence="13">
        <text>a very-long-chain (3R)-3-hydroxyacyl-CoA = a very-long-chain (2E)-enoyl-CoA + H2O</text>
        <dbReference type="Rhea" id="RHEA:45812"/>
        <dbReference type="ChEBI" id="CHEBI:15377"/>
        <dbReference type="ChEBI" id="CHEBI:83728"/>
        <dbReference type="ChEBI" id="CHEBI:85440"/>
        <dbReference type="EC" id="4.2.1.134"/>
    </reaction>
</comment>
<dbReference type="PaxDb" id="2903-EOD08386"/>
<dbReference type="PANTHER" id="PTHR11035:SF3">
    <property type="entry name" value="VERY-LONG-CHAIN (3R)-3-HYDROXYACYL-COA DEHYDRATASE"/>
    <property type="match status" value="1"/>
</dbReference>
<evidence type="ECO:0000256" key="4">
    <source>
        <dbReference type="ARBA" id="ARBA00013122"/>
    </source>
</evidence>
<dbReference type="AlphaFoldDB" id="A0A0D3IAV1"/>
<evidence type="ECO:0000256" key="6">
    <source>
        <dbReference type="ARBA" id="ARBA00022692"/>
    </source>
</evidence>
<dbReference type="OMA" id="AKWKANI"/>
<evidence type="ECO:0000256" key="1">
    <source>
        <dbReference type="ARBA" id="ARBA00004141"/>
    </source>
</evidence>
<evidence type="ECO:0000256" key="13">
    <source>
        <dbReference type="ARBA" id="ARBA00036671"/>
    </source>
</evidence>
<dbReference type="HOGENOM" id="CLU_372352_0_0_1"/>
<dbReference type="GO" id="GO:0030148">
    <property type="term" value="P:sphingolipid biosynthetic process"/>
    <property type="evidence" value="ECO:0007669"/>
    <property type="project" value="TreeGrafter"/>
</dbReference>
<dbReference type="STRING" id="2903.R1DBZ4"/>
<keyword evidence="9" id="KW-0443">Lipid metabolism</keyword>
<feature type="region of interest" description="Disordered" evidence="14">
    <location>
        <begin position="210"/>
        <end position="235"/>
    </location>
</feature>
<dbReference type="GO" id="GO:0030497">
    <property type="term" value="P:fatty acid elongation"/>
    <property type="evidence" value="ECO:0007669"/>
    <property type="project" value="TreeGrafter"/>
</dbReference>
<evidence type="ECO:0000256" key="5">
    <source>
        <dbReference type="ARBA" id="ARBA00022516"/>
    </source>
</evidence>
<keyword evidence="12" id="KW-0456">Lyase</keyword>
<dbReference type="Proteomes" id="UP000013827">
    <property type="component" value="Unassembled WGS sequence"/>
</dbReference>